<feature type="domain" description="NADH:flavin oxidoreductase/NADH oxidase N-terminal" evidence="3">
    <location>
        <begin position="9"/>
        <end position="334"/>
    </location>
</feature>
<evidence type="ECO:0000256" key="1">
    <source>
        <dbReference type="ARBA" id="ARBA00022630"/>
    </source>
</evidence>
<dbReference type="InterPro" id="IPR001155">
    <property type="entry name" value="OxRdtase_FMN_N"/>
</dbReference>
<dbReference type="InterPro" id="IPR051799">
    <property type="entry name" value="NADH_flavin_oxidoreductase"/>
</dbReference>
<accession>A0A081P9M7</accession>
<protein>
    <submittedName>
        <fullName evidence="4">NADH-dependent flavin oxidoreductase</fullName>
    </submittedName>
</protein>
<dbReference type="eggNOG" id="COG1902">
    <property type="taxonomic scope" value="Bacteria"/>
</dbReference>
<reference evidence="4 5" key="1">
    <citation type="submission" date="2014-06" db="EMBL/GenBank/DDBJ databases">
        <title>Draft genome sequence of Paenibacillus sp. MSt1.</title>
        <authorList>
            <person name="Aw Y.K."/>
            <person name="Ong K.S."/>
            <person name="Gan H.M."/>
            <person name="Lee S.M."/>
        </authorList>
    </citation>
    <scope>NUCLEOTIDE SEQUENCE [LARGE SCALE GENOMIC DNA]</scope>
    <source>
        <strain evidence="4 5">MSt1</strain>
    </source>
</reference>
<dbReference type="PANTHER" id="PTHR43656">
    <property type="entry name" value="BINDING OXIDOREDUCTASE, PUTATIVE (AFU_ORTHOLOGUE AFUA_2G08260)-RELATED"/>
    <property type="match status" value="1"/>
</dbReference>
<dbReference type="InterPro" id="IPR013785">
    <property type="entry name" value="Aldolase_TIM"/>
</dbReference>
<keyword evidence="5" id="KW-1185">Reference proteome</keyword>
<gene>
    <name evidence="4" type="ORF">ET33_19305</name>
</gene>
<dbReference type="Gene3D" id="3.20.20.70">
    <property type="entry name" value="Aldolase class I"/>
    <property type="match status" value="1"/>
</dbReference>
<dbReference type="PANTHER" id="PTHR43656:SF2">
    <property type="entry name" value="BINDING OXIDOREDUCTASE, PUTATIVE (AFU_ORTHOLOGUE AFUA_2G08260)-RELATED"/>
    <property type="match status" value="1"/>
</dbReference>
<sequence>MTKSVQPMLEPFTLPNGIELKNRIVMAPMTHSASLADGSVSDVEIKYYARRASGVGMLITAAAGVTADGSFPGTALADRDELIPGLSRLASAIKSEGAKAILQIVHGGRKCFPGGDLVSASAIPEEKEGAAVPRELTDSEITGIIRAFGEATRRAIEAGFDGVELHGANGFLIHQFFSPHSNRRTDRWGGTLEKRMTFPLELIDEVQRVVREHAKEPFIVGYRLSPEEPETPGITMADTLAFVEVLAGRGLDYLHISLNDFRSVPRRGADDSRTRLELIQELVGTRVPVIGVGAIRTAQDAVQALESGIPLIAIGRALIIEPDWVAKVAQGRERELRMTLSKNDQESLAIPDSLWKMILTVPGWFPVEAEA</sequence>
<keyword evidence="2" id="KW-0560">Oxidoreductase</keyword>
<dbReference type="GO" id="GO:0010181">
    <property type="term" value="F:FMN binding"/>
    <property type="evidence" value="ECO:0007669"/>
    <property type="project" value="InterPro"/>
</dbReference>
<proteinExistence type="predicted"/>
<evidence type="ECO:0000313" key="5">
    <source>
        <dbReference type="Proteomes" id="UP000028123"/>
    </source>
</evidence>
<dbReference type="OrthoDB" id="9772736at2"/>
<organism evidence="4 5">
    <name type="scientific">Paenibacillus tyrfis</name>
    <dbReference type="NCBI Taxonomy" id="1501230"/>
    <lineage>
        <taxon>Bacteria</taxon>
        <taxon>Bacillati</taxon>
        <taxon>Bacillota</taxon>
        <taxon>Bacilli</taxon>
        <taxon>Bacillales</taxon>
        <taxon>Paenibacillaceae</taxon>
        <taxon>Paenibacillus</taxon>
    </lineage>
</organism>
<name>A0A081P9M7_9BACL</name>
<dbReference type="GO" id="GO:0016491">
    <property type="term" value="F:oxidoreductase activity"/>
    <property type="evidence" value="ECO:0007669"/>
    <property type="project" value="UniProtKB-KW"/>
</dbReference>
<dbReference type="EMBL" id="JNVM01000003">
    <property type="protein sequence ID" value="KEQ27400.1"/>
    <property type="molecule type" value="Genomic_DNA"/>
</dbReference>
<dbReference type="Pfam" id="PF00724">
    <property type="entry name" value="Oxidored_FMN"/>
    <property type="match status" value="1"/>
</dbReference>
<evidence type="ECO:0000259" key="3">
    <source>
        <dbReference type="Pfam" id="PF00724"/>
    </source>
</evidence>
<evidence type="ECO:0000313" key="4">
    <source>
        <dbReference type="EMBL" id="KEQ27400.1"/>
    </source>
</evidence>
<evidence type="ECO:0000256" key="2">
    <source>
        <dbReference type="ARBA" id="ARBA00023002"/>
    </source>
</evidence>
<dbReference type="AlphaFoldDB" id="A0A081P9M7"/>
<comment type="caution">
    <text evidence="4">The sequence shown here is derived from an EMBL/GenBank/DDBJ whole genome shotgun (WGS) entry which is preliminary data.</text>
</comment>
<dbReference type="CDD" id="cd04735">
    <property type="entry name" value="OYE_like_4_FMN"/>
    <property type="match status" value="1"/>
</dbReference>
<keyword evidence="1" id="KW-0285">Flavoprotein</keyword>
<dbReference type="SUPFAM" id="SSF51395">
    <property type="entry name" value="FMN-linked oxidoreductases"/>
    <property type="match status" value="1"/>
</dbReference>
<dbReference type="RefSeq" id="WP_036676117.1">
    <property type="nucleotide sequence ID" value="NZ_JNVM01000003.1"/>
</dbReference>
<dbReference type="Proteomes" id="UP000028123">
    <property type="component" value="Unassembled WGS sequence"/>
</dbReference>